<gene>
    <name evidence="2" type="ORF">AVEN_131577_1</name>
</gene>
<organism evidence="2 3">
    <name type="scientific">Araneus ventricosus</name>
    <name type="common">Orbweaver spider</name>
    <name type="synonym">Epeira ventricosa</name>
    <dbReference type="NCBI Taxonomy" id="182803"/>
    <lineage>
        <taxon>Eukaryota</taxon>
        <taxon>Metazoa</taxon>
        <taxon>Ecdysozoa</taxon>
        <taxon>Arthropoda</taxon>
        <taxon>Chelicerata</taxon>
        <taxon>Arachnida</taxon>
        <taxon>Araneae</taxon>
        <taxon>Araneomorphae</taxon>
        <taxon>Entelegynae</taxon>
        <taxon>Araneoidea</taxon>
        <taxon>Araneidae</taxon>
        <taxon>Araneus</taxon>
    </lineage>
</organism>
<dbReference type="EMBL" id="BGPR01001729">
    <property type="protein sequence ID" value="GBM60567.1"/>
    <property type="molecule type" value="Genomic_DNA"/>
</dbReference>
<feature type="region of interest" description="Disordered" evidence="1">
    <location>
        <begin position="1"/>
        <end position="22"/>
    </location>
</feature>
<evidence type="ECO:0000313" key="2">
    <source>
        <dbReference type="EMBL" id="GBM60567.1"/>
    </source>
</evidence>
<accession>A0A4Y2H4Y5</accession>
<reference evidence="2 3" key="1">
    <citation type="journal article" date="2019" name="Sci. Rep.">
        <title>Orb-weaving spider Araneus ventricosus genome elucidates the spidroin gene catalogue.</title>
        <authorList>
            <person name="Kono N."/>
            <person name="Nakamura H."/>
            <person name="Ohtoshi R."/>
            <person name="Moran D.A.P."/>
            <person name="Shinohara A."/>
            <person name="Yoshida Y."/>
            <person name="Fujiwara M."/>
            <person name="Mori M."/>
            <person name="Tomita M."/>
            <person name="Arakawa K."/>
        </authorList>
    </citation>
    <scope>NUCLEOTIDE SEQUENCE [LARGE SCALE GENOMIC DNA]</scope>
</reference>
<name>A0A4Y2H4Y5_ARAVE</name>
<feature type="region of interest" description="Disordered" evidence="1">
    <location>
        <begin position="45"/>
        <end position="77"/>
    </location>
</feature>
<proteinExistence type="predicted"/>
<evidence type="ECO:0000313" key="3">
    <source>
        <dbReference type="Proteomes" id="UP000499080"/>
    </source>
</evidence>
<feature type="compositionally biased region" description="Low complexity" evidence="1">
    <location>
        <begin position="1"/>
        <end position="18"/>
    </location>
</feature>
<dbReference type="Proteomes" id="UP000499080">
    <property type="component" value="Unassembled WGS sequence"/>
</dbReference>
<keyword evidence="3" id="KW-1185">Reference proteome</keyword>
<sequence length="108" mass="12283">MLSSAGNSTTEETGTSNNLVRTGDRSEAAFWSRIVTGDRSEAAFWSRTGTGEQKRSSILVEDRNRSQGHSSDPVDDKREQIGNMFYCNRRRTNVNLVVYYRRRGGCKW</sequence>
<evidence type="ECO:0000256" key="1">
    <source>
        <dbReference type="SAM" id="MobiDB-lite"/>
    </source>
</evidence>
<feature type="compositionally biased region" description="Basic and acidic residues" evidence="1">
    <location>
        <begin position="52"/>
        <end position="65"/>
    </location>
</feature>
<comment type="caution">
    <text evidence="2">The sequence shown here is derived from an EMBL/GenBank/DDBJ whole genome shotgun (WGS) entry which is preliminary data.</text>
</comment>
<protein>
    <submittedName>
        <fullName evidence="2">Uncharacterized protein</fullName>
    </submittedName>
</protein>
<dbReference type="AlphaFoldDB" id="A0A4Y2H4Y5"/>